<dbReference type="EMBL" id="VDMD01000035">
    <property type="protein sequence ID" value="TRM58468.1"/>
    <property type="molecule type" value="Genomic_DNA"/>
</dbReference>
<dbReference type="PANTHER" id="PTHR23079">
    <property type="entry name" value="RNA-DEPENDENT RNA POLYMERASE"/>
    <property type="match status" value="1"/>
</dbReference>
<evidence type="ECO:0000259" key="2">
    <source>
        <dbReference type="Pfam" id="PF05183"/>
    </source>
</evidence>
<dbReference type="GO" id="GO:0031380">
    <property type="term" value="C:nuclear RNA-directed RNA polymerase complex"/>
    <property type="evidence" value="ECO:0007669"/>
    <property type="project" value="TreeGrafter"/>
</dbReference>
<evidence type="ECO:0000313" key="3">
    <source>
        <dbReference type="EMBL" id="TRM58468.1"/>
    </source>
</evidence>
<dbReference type="Proteomes" id="UP000320762">
    <property type="component" value="Unassembled WGS sequence"/>
</dbReference>
<dbReference type="PANTHER" id="PTHR23079:SF55">
    <property type="entry name" value="RNA-DIRECTED RNA POLYMERASE"/>
    <property type="match status" value="1"/>
</dbReference>
<dbReference type="Pfam" id="PF05183">
    <property type="entry name" value="RdRP"/>
    <property type="match status" value="1"/>
</dbReference>
<keyword evidence="1" id="KW-0548">Nucleotidyltransferase</keyword>
<comment type="caution">
    <text evidence="3">The sequence shown here is derived from an EMBL/GenBank/DDBJ whole genome shotgun (WGS) entry which is preliminary data.</text>
</comment>
<keyword evidence="1" id="KW-0694">RNA-binding</keyword>
<keyword evidence="1" id="KW-0808">Transferase</keyword>
<comment type="catalytic activity">
    <reaction evidence="1">
        <text>RNA(n) + a ribonucleoside 5'-triphosphate = RNA(n+1) + diphosphate</text>
        <dbReference type="Rhea" id="RHEA:21248"/>
        <dbReference type="Rhea" id="RHEA-COMP:14527"/>
        <dbReference type="Rhea" id="RHEA-COMP:17342"/>
        <dbReference type="ChEBI" id="CHEBI:33019"/>
        <dbReference type="ChEBI" id="CHEBI:61557"/>
        <dbReference type="ChEBI" id="CHEBI:140395"/>
        <dbReference type="EC" id="2.7.7.48"/>
    </reaction>
</comment>
<dbReference type="EC" id="2.7.7.48" evidence="1"/>
<reference evidence="3 4" key="1">
    <citation type="journal article" date="2019" name="New Phytol.">
        <title>Comparative genomics reveals unique wood-decay strategies and fruiting body development in the Schizophyllaceae.</title>
        <authorList>
            <person name="Almasi E."/>
            <person name="Sahu N."/>
            <person name="Krizsan K."/>
            <person name="Balint B."/>
            <person name="Kovacs G.M."/>
            <person name="Kiss B."/>
            <person name="Cseklye J."/>
            <person name="Drula E."/>
            <person name="Henrissat B."/>
            <person name="Nagy I."/>
            <person name="Chovatia M."/>
            <person name="Adam C."/>
            <person name="LaButti K."/>
            <person name="Lipzen A."/>
            <person name="Riley R."/>
            <person name="Grigoriev I.V."/>
            <person name="Nagy L.G."/>
        </authorList>
    </citation>
    <scope>NUCLEOTIDE SEQUENCE [LARGE SCALE GENOMIC DNA]</scope>
    <source>
        <strain evidence="3 4">NL-1724</strain>
    </source>
</reference>
<dbReference type="InterPro" id="IPR057596">
    <property type="entry name" value="RDRP_core"/>
</dbReference>
<dbReference type="InterPro" id="IPR007855">
    <property type="entry name" value="RDRP"/>
</dbReference>
<dbReference type="AlphaFoldDB" id="A0A550C127"/>
<gene>
    <name evidence="3" type="ORF">BD626DRAFT_410415</name>
</gene>
<organism evidence="3 4">
    <name type="scientific">Schizophyllum amplum</name>
    <dbReference type="NCBI Taxonomy" id="97359"/>
    <lineage>
        <taxon>Eukaryota</taxon>
        <taxon>Fungi</taxon>
        <taxon>Dikarya</taxon>
        <taxon>Basidiomycota</taxon>
        <taxon>Agaricomycotina</taxon>
        <taxon>Agaricomycetes</taxon>
        <taxon>Agaricomycetidae</taxon>
        <taxon>Agaricales</taxon>
        <taxon>Schizophyllaceae</taxon>
        <taxon>Schizophyllum</taxon>
    </lineage>
</organism>
<sequence length="701" mass="78167">MTSASSTLKREQRTILRLTVDVQNDRVTQSVVREVRFDCRALRVLNDTERLVSVHFTRRVSTKRIEEWINECQCQGKVLDVDGKAMRFSWLGYTESQLKEGSLFLLYEDDSWTVERLFEKLGNVKDIPHEMVASISDKPAEDGTLFTDGCGLIRDSCASEVCSALGVPEDTSVFQIRRGGVKGLLVRYPDEVFDLLCAGPNMKVAIRPSMIKYQGGPTVLEVHNVSRRPRSARLNKHFIILLLTLRVPLKAFEDLLRTNLEFIAGVMTSRQRALDALDASLDSDESGFDQELYELLLAGFQLSEPHVKCLLERLQKRSLDSLRKKLNIRVKNSFYLFGVCDERGVLSEGEVYINISGDVKLGTVLVGRNPAYSTSVLRVLQAVNRPELAHCHNCIVFASQGTRSETTKMQGDVDGDYYWVTTDPTLIPPRTSEPPATIPPRASRKSDYVNEKADGLKVFMRLRRNFTLSSASKAWMDNVTLTPDLADAPLARDLARIVEQAVDLVKSGGNARMLAAELDTILGTTGQESAKARRTYPQWQDPVAHLIAMVPASPKGKQVSFMVDPDLDLSRIVGRDPWTALLKEVEAVMRLFNSALANAIKADEEFAEDGDDVNRDVLKQTDLVKDTFLKHHFPSGANVLTLPASYARASAWYVAGYTRGAKGRGGEAFSWLPYRYLAFIKARTSIGSCSSHPALIVIDLI</sequence>
<protein>
    <recommendedName>
        <fullName evidence="1">RNA-dependent RNA polymerase</fullName>
        <ecNumber evidence="1">2.7.7.48</ecNumber>
    </recommendedName>
</protein>
<feature type="domain" description="RDRP core" evidence="2">
    <location>
        <begin position="132"/>
        <end position="541"/>
    </location>
</feature>
<keyword evidence="1" id="KW-0696">RNA-directed RNA polymerase</keyword>
<accession>A0A550C127</accession>
<dbReference type="STRING" id="97359.A0A550C127"/>
<comment type="similarity">
    <text evidence="1">Belongs to the RdRP family.</text>
</comment>
<name>A0A550C127_9AGAR</name>
<evidence type="ECO:0000256" key="1">
    <source>
        <dbReference type="RuleBase" id="RU363098"/>
    </source>
</evidence>
<evidence type="ECO:0000313" key="4">
    <source>
        <dbReference type="Proteomes" id="UP000320762"/>
    </source>
</evidence>
<dbReference type="GO" id="GO:0030422">
    <property type="term" value="P:siRNA processing"/>
    <property type="evidence" value="ECO:0007669"/>
    <property type="project" value="TreeGrafter"/>
</dbReference>
<dbReference type="GO" id="GO:0003968">
    <property type="term" value="F:RNA-directed RNA polymerase activity"/>
    <property type="evidence" value="ECO:0007669"/>
    <property type="project" value="UniProtKB-KW"/>
</dbReference>
<proteinExistence type="inferred from homology"/>
<dbReference type="OrthoDB" id="6513042at2759"/>
<dbReference type="GO" id="GO:0003723">
    <property type="term" value="F:RNA binding"/>
    <property type="evidence" value="ECO:0007669"/>
    <property type="project" value="UniProtKB-KW"/>
</dbReference>
<keyword evidence="4" id="KW-1185">Reference proteome</keyword>